<feature type="transmembrane region" description="Helical" evidence="1">
    <location>
        <begin position="41"/>
        <end position="66"/>
    </location>
</feature>
<evidence type="ECO:0000256" key="1">
    <source>
        <dbReference type="SAM" id="Phobius"/>
    </source>
</evidence>
<proteinExistence type="predicted"/>
<reference evidence="2 3" key="1">
    <citation type="submission" date="2023-04" db="EMBL/GenBank/DDBJ databases">
        <title>Luteimonas sp. M1R5S18.</title>
        <authorList>
            <person name="Sun J.-Q."/>
        </authorList>
    </citation>
    <scope>NUCLEOTIDE SEQUENCE [LARGE SCALE GENOMIC DNA]</scope>
    <source>
        <strain evidence="2 3">M1R5S18</strain>
    </source>
</reference>
<keyword evidence="1" id="KW-0472">Membrane</keyword>
<feature type="transmembrane region" description="Helical" evidence="1">
    <location>
        <begin position="249"/>
        <end position="272"/>
    </location>
</feature>
<feature type="transmembrane region" description="Helical" evidence="1">
    <location>
        <begin position="115"/>
        <end position="139"/>
    </location>
</feature>
<organism evidence="2 3">
    <name type="scientific">Luteimonas rhizosphaericola</name>
    <dbReference type="NCBI Taxonomy" id="3042024"/>
    <lineage>
        <taxon>Bacteria</taxon>
        <taxon>Pseudomonadati</taxon>
        <taxon>Pseudomonadota</taxon>
        <taxon>Gammaproteobacteria</taxon>
        <taxon>Lysobacterales</taxon>
        <taxon>Lysobacteraceae</taxon>
        <taxon>Luteimonas</taxon>
    </lineage>
</organism>
<comment type="caution">
    <text evidence="2">The sequence shown here is derived from an EMBL/GenBank/DDBJ whole genome shotgun (WGS) entry which is preliminary data.</text>
</comment>
<keyword evidence="1" id="KW-1133">Transmembrane helix</keyword>
<name>A0ABT6JGV8_9GAMM</name>
<gene>
    <name evidence="2" type="ORF">QFW80_05210</name>
</gene>
<feature type="transmembrane region" description="Helical" evidence="1">
    <location>
        <begin position="165"/>
        <end position="198"/>
    </location>
</feature>
<evidence type="ECO:0008006" key="4">
    <source>
        <dbReference type="Google" id="ProtNLM"/>
    </source>
</evidence>
<accession>A0ABT6JGV8</accession>
<dbReference type="Proteomes" id="UP001156831">
    <property type="component" value="Unassembled WGS sequence"/>
</dbReference>
<sequence length="355" mass="39007">MNAVVDTPAEAPRAAGAGHVHPVHRFRWLLRREFWEHKGGFLWAPLVAGGISLLLSAMGMVLAMVAARGKVPQDAHISLDDGTSIQINGMDLGMLTSQLGHEELARLGDGIDVTLILASSWPFIVLAFVMFFYCLGALYDERRDRSVLFWKSLPLSDASTVLSKVVSAILVAPLLATLAAIATLFGFLALISVVTMFYGGNPATLLWGPASPVVLSLQYLSVIPVYALWALPTVGWLMLCSAWARSKPFLWAIMIPLFAGIFVAWLEFLGVYDDLTWPFFKNIVLRMLTSVFPMTFLDLDYLQHVDFDVPGAARNILNPVNVYRNLASANLWIGAAAGAAMIFGAIRLRRWRDEG</sequence>
<evidence type="ECO:0000313" key="2">
    <source>
        <dbReference type="EMBL" id="MDH5829916.1"/>
    </source>
</evidence>
<feature type="transmembrane region" description="Helical" evidence="1">
    <location>
        <begin position="218"/>
        <end position="237"/>
    </location>
</feature>
<evidence type="ECO:0000313" key="3">
    <source>
        <dbReference type="Proteomes" id="UP001156831"/>
    </source>
</evidence>
<dbReference type="EMBL" id="JARXRN010000020">
    <property type="protein sequence ID" value="MDH5829916.1"/>
    <property type="molecule type" value="Genomic_DNA"/>
</dbReference>
<protein>
    <recommendedName>
        <fullName evidence="4">ABC-2 type transport system permease protein</fullName>
    </recommendedName>
</protein>
<keyword evidence="1" id="KW-0812">Transmembrane</keyword>
<dbReference type="RefSeq" id="WP_280600318.1">
    <property type="nucleotide sequence ID" value="NZ_JARXRN010000020.1"/>
</dbReference>
<keyword evidence="3" id="KW-1185">Reference proteome</keyword>
<feature type="transmembrane region" description="Helical" evidence="1">
    <location>
        <begin position="329"/>
        <end position="348"/>
    </location>
</feature>